<evidence type="ECO:0000313" key="3">
    <source>
        <dbReference type="EMBL" id="TJZ78416.1"/>
    </source>
</evidence>
<feature type="domain" description="Pyridoxamine 5'-phosphate oxidase N-terminal" evidence="2">
    <location>
        <begin position="8"/>
        <end position="117"/>
    </location>
</feature>
<dbReference type="RefSeq" id="WP_136909473.1">
    <property type="nucleotide sequence ID" value="NZ_SUMD01000004.1"/>
</dbReference>
<proteinExistence type="predicted"/>
<dbReference type="InterPro" id="IPR012349">
    <property type="entry name" value="Split_barrel_FMN-bd"/>
</dbReference>
<organism evidence="3 4">
    <name type="scientific">Rhodococcus oryzae</name>
    <dbReference type="NCBI Taxonomy" id="2571143"/>
    <lineage>
        <taxon>Bacteria</taxon>
        <taxon>Bacillati</taxon>
        <taxon>Actinomycetota</taxon>
        <taxon>Actinomycetes</taxon>
        <taxon>Mycobacteriales</taxon>
        <taxon>Nocardiaceae</taxon>
        <taxon>Rhodococcus</taxon>
    </lineage>
</organism>
<keyword evidence="3" id="KW-0378">Hydrolase</keyword>
<reference evidence="3 4" key="1">
    <citation type="submission" date="2019-04" db="EMBL/GenBank/DDBJ databases">
        <title>Rhodococcus oryzae sp. nov., a novel actinomycete isolated from rhizosphere soil of rice (Oryza sativa L.).</title>
        <authorList>
            <person name="Li C."/>
        </authorList>
    </citation>
    <scope>NUCLEOTIDE SEQUENCE [LARGE SCALE GENOMIC DNA]</scope>
    <source>
        <strain evidence="3 4">NEAU-CX67</strain>
    </source>
</reference>
<dbReference type="EC" id="1.-.-.-" evidence="3"/>
<dbReference type="EMBL" id="SUMD01000004">
    <property type="protein sequence ID" value="TJZ78416.1"/>
    <property type="molecule type" value="Genomic_DNA"/>
</dbReference>
<dbReference type="GO" id="GO:0016787">
    <property type="term" value="F:hydrolase activity"/>
    <property type="evidence" value="ECO:0007669"/>
    <property type="project" value="UniProtKB-KW"/>
</dbReference>
<name>A0ABY2RKY2_9NOCA</name>
<dbReference type="InterPro" id="IPR024031">
    <property type="entry name" value="MSMEG_5819/OxyR"/>
</dbReference>
<dbReference type="SUPFAM" id="SSF50475">
    <property type="entry name" value="FMN-binding split barrel"/>
    <property type="match status" value="1"/>
</dbReference>
<sequence length="153" mass="16878">MTFTIDEQQFLAEAGIGRLATVSPDGVVQNNPTNYRVNADGTIDIGGMRMLASRKYRNVEAGSRVSFVIDQQVSLDPYVIRGIEVRGRAEALDDEEPPFRPQERAVIRIHPERVVSWGIDGGSFDFTSRGAEVADKAIQRHRAGKDAPRIPNG</sequence>
<evidence type="ECO:0000256" key="1">
    <source>
        <dbReference type="ARBA" id="ARBA00023002"/>
    </source>
</evidence>
<accession>A0ABY2RKY2</accession>
<dbReference type="PANTHER" id="PTHR35176:SF6">
    <property type="entry name" value="HEME OXYGENASE HI_0854-RELATED"/>
    <property type="match status" value="1"/>
</dbReference>
<dbReference type="InterPro" id="IPR011576">
    <property type="entry name" value="Pyridox_Oxase_N"/>
</dbReference>
<dbReference type="GO" id="GO:0016491">
    <property type="term" value="F:oxidoreductase activity"/>
    <property type="evidence" value="ECO:0007669"/>
    <property type="project" value="UniProtKB-KW"/>
</dbReference>
<evidence type="ECO:0000259" key="2">
    <source>
        <dbReference type="Pfam" id="PF01243"/>
    </source>
</evidence>
<gene>
    <name evidence="3" type="ORF">FCG67_10230</name>
</gene>
<dbReference type="PANTHER" id="PTHR35176">
    <property type="entry name" value="HEME OXYGENASE HI_0854-RELATED"/>
    <property type="match status" value="1"/>
</dbReference>
<protein>
    <submittedName>
        <fullName evidence="3">PPOX class F420-dependent oxidoreductase</fullName>
        <ecNumber evidence="3">1.-.-.-</ecNumber>
    </submittedName>
</protein>
<keyword evidence="4" id="KW-1185">Reference proteome</keyword>
<dbReference type="Pfam" id="PF01243">
    <property type="entry name" value="PNPOx_N"/>
    <property type="match status" value="1"/>
</dbReference>
<dbReference type="InterPro" id="IPR052019">
    <property type="entry name" value="F420H2_bilvrd_red/Heme_oxyg"/>
</dbReference>
<dbReference type="Gene3D" id="2.30.110.10">
    <property type="entry name" value="Electron Transport, Fmn-binding Protein, Chain A"/>
    <property type="match status" value="1"/>
</dbReference>
<dbReference type="NCBIfam" id="TIGR04023">
    <property type="entry name" value="PPOX_MSMEG_5819"/>
    <property type="match status" value="1"/>
</dbReference>
<evidence type="ECO:0000313" key="4">
    <source>
        <dbReference type="Proteomes" id="UP000305109"/>
    </source>
</evidence>
<keyword evidence="1 3" id="KW-0560">Oxidoreductase</keyword>
<comment type="caution">
    <text evidence="3">The sequence shown here is derived from an EMBL/GenBank/DDBJ whole genome shotgun (WGS) entry which is preliminary data.</text>
</comment>
<dbReference type="Proteomes" id="UP000305109">
    <property type="component" value="Unassembled WGS sequence"/>
</dbReference>